<comment type="catalytic activity">
    <reaction evidence="5">
        <text>(S)-lactate + O2 = pyruvate + H2O2</text>
        <dbReference type="Rhea" id="RHEA:55868"/>
        <dbReference type="ChEBI" id="CHEBI:15361"/>
        <dbReference type="ChEBI" id="CHEBI:15379"/>
        <dbReference type="ChEBI" id="CHEBI:16240"/>
        <dbReference type="ChEBI" id="CHEBI:16651"/>
    </reaction>
    <physiologicalReaction direction="left-to-right" evidence="5">
        <dbReference type="Rhea" id="RHEA:55869"/>
    </physiologicalReaction>
</comment>
<dbReference type="EMBL" id="BAAADO010000002">
    <property type="protein sequence ID" value="GAA0485841.1"/>
    <property type="molecule type" value="Genomic_DNA"/>
</dbReference>
<dbReference type="Pfam" id="PF01070">
    <property type="entry name" value="FMN_dh"/>
    <property type="match status" value="1"/>
</dbReference>
<organism evidence="7 8">
    <name type="scientific">Salinibacillus aidingensis</name>
    <dbReference type="NCBI Taxonomy" id="237684"/>
    <lineage>
        <taxon>Bacteria</taxon>
        <taxon>Bacillati</taxon>
        <taxon>Bacillota</taxon>
        <taxon>Bacilli</taxon>
        <taxon>Bacillales</taxon>
        <taxon>Bacillaceae</taxon>
        <taxon>Salinibacillus</taxon>
    </lineage>
</organism>
<dbReference type="PIRSF" id="PIRSF000138">
    <property type="entry name" value="Al-hdrx_acd_dh"/>
    <property type="match status" value="1"/>
</dbReference>
<evidence type="ECO:0000256" key="3">
    <source>
        <dbReference type="ARBA" id="ARBA00024042"/>
    </source>
</evidence>
<dbReference type="InterPro" id="IPR012133">
    <property type="entry name" value="Alpha-hydoxy_acid_DH_FMN"/>
</dbReference>
<comment type="cofactor">
    <cofactor evidence="1">
        <name>FMN</name>
        <dbReference type="ChEBI" id="CHEBI:58210"/>
    </cofactor>
</comment>
<dbReference type="InterPro" id="IPR000262">
    <property type="entry name" value="FMN-dep_DH"/>
</dbReference>
<keyword evidence="8" id="KW-1185">Reference proteome</keyword>
<evidence type="ECO:0000259" key="6">
    <source>
        <dbReference type="PROSITE" id="PS51349"/>
    </source>
</evidence>
<proteinExistence type="inferred from homology"/>
<dbReference type="InterPro" id="IPR037396">
    <property type="entry name" value="FMN_HAD"/>
</dbReference>
<dbReference type="Gene3D" id="3.20.20.70">
    <property type="entry name" value="Aldolase class I"/>
    <property type="match status" value="1"/>
</dbReference>
<dbReference type="PANTHER" id="PTHR10578">
    <property type="entry name" value="S -2-HYDROXY-ACID OXIDASE-RELATED"/>
    <property type="match status" value="1"/>
</dbReference>
<dbReference type="PROSITE" id="PS00557">
    <property type="entry name" value="FMN_HYDROXY_ACID_DH_1"/>
    <property type="match status" value="1"/>
</dbReference>
<evidence type="ECO:0000256" key="1">
    <source>
        <dbReference type="ARBA" id="ARBA00001917"/>
    </source>
</evidence>
<dbReference type="RefSeq" id="WP_343838085.1">
    <property type="nucleotide sequence ID" value="NZ_BAAADO010000002.1"/>
</dbReference>
<keyword evidence="2" id="KW-0560">Oxidoreductase</keyword>
<evidence type="ECO:0000313" key="8">
    <source>
        <dbReference type="Proteomes" id="UP001500880"/>
    </source>
</evidence>
<dbReference type="PANTHER" id="PTHR10578:SF143">
    <property type="entry name" value="FMN-DEPENDENT ALPHA-HYDROXY ACID DEHYDROGENASE PB1A11.03"/>
    <property type="match status" value="1"/>
</dbReference>
<evidence type="ECO:0000256" key="5">
    <source>
        <dbReference type="ARBA" id="ARBA00048754"/>
    </source>
</evidence>
<sequence length="379" mass="41605">MSDEAVKSKLSPIYRYKDLERHAQKKLSHEVFTYIQSGSGHEETLRANEEAFKKWKLVPEFLQDVSTRDLSISVLGQTYPSPFLLAPVGHLGAAHPEGELAVARAARGKQVPYVASTVSTYTLEEIADTLGDTPRWFQLYCSKDPELTVSFLRRAEKAGYSAIVITIDTPALGFREADLTNQFFPVREGYGSANYFQDPVFRNRLDVTPEQNRAAAIDELVNITFQPKLTWKDLAFLREQTHLPIILKGVLHPNDAKRAIDYGVDGVVVSNHGGRQLDGAIASLDALPKVAEAVNGRIPILFDSGIRRGPDVVKAMSLGADAVLIGRPYVYGLAYNGQAGVEEVLSHLLADIDTTLATAGKSSIRACQAPEFVQHLSNS</sequence>
<dbReference type="SUPFAM" id="SSF51395">
    <property type="entry name" value="FMN-linked oxidoreductases"/>
    <property type="match status" value="1"/>
</dbReference>
<dbReference type="InterPro" id="IPR013785">
    <property type="entry name" value="Aldolase_TIM"/>
</dbReference>
<evidence type="ECO:0000256" key="2">
    <source>
        <dbReference type="ARBA" id="ARBA00023002"/>
    </source>
</evidence>
<comment type="caution">
    <text evidence="7">The sequence shown here is derived from an EMBL/GenBank/DDBJ whole genome shotgun (WGS) entry which is preliminary data.</text>
</comment>
<reference evidence="8" key="1">
    <citation type="journal article" date="2019" name="Int. J. Syst. Evol. Microbiol.">
        <title>The Global Catalogue of Microorganisms (GCM) 10K type strain sequencing project: providing services to taxonomists for standard genome sequencing and annotation.</title>
        <authorList>
            <consortium name="The Broad Institute Genomics Platform"/>
            <consortium name="The Broad Institute Genome Sequencing Center for Infectious Disease"/>
            <person name="Wu L."/>
            <person name="Ma J."/>
        </authorList>
    </citation>
    <scope>NUCLEOTIDE SEQUENCE [LARGE SCALE GENOMIC DNA]</scope>
    <source>
        <strain evidence="8">JCM 12389</strain>
    </source>
</reference>
<feature type="domain" description="FMN hydroxy acid dehydrogenase" evidence="6">
    <location>
        <begin position="8"/>
        <end position="377"/>
    </location>
</feature>
<name>A0ABP3KV20_9BACI</name>
<gene>
    <name evidence="7" type="ORF">GCM10008986_08960</name>
</gene>
<evidence type="ECO:0000256" key="4">
    <source>
        <dbReference type="ARBA" id="ARBA00029513"/>
    </source>
</evidence>
<dbReference type="InterPro" id="IPR008259">
    <property type="entry name" value="FMN_hydac_DH_AS"/>
</dbReference>
<accession>A0ABP3KV20</accession>
<evidence type="ECO:0000313" key="7">
    <source>
        <dbReference type="EMBL" id="GAA0485841.1"/>
    </source>
</evidence>
<protein>
    <recommendedName>
        <fullName evidence="4">L-lactate oxidase</fullName>
    </recommendedName>
</protein>
<comment type="similarity">
    <text evidence="3">Belongs to the FMN-dependent alpha-hydroxy acid dehydrogenase family.</text>
</comment>
<dbReference type="PROSITE" id="PS51349">
    <property type="entry name" value="FMN_HYDROXY_ACID_DH_2"/>
    <property type="match status" value="1"/>
</dbReference>
<dbReference type="Proteomes" id="UP001500880">
    <property type="component" value="Unassembled WGS sequence"/>
</dbReference>